<evidence type="ECO:0000313" key="2">
    <source>
        <dbReference type="Proteomes" id="UP001472677"/>
    </source>
</evidence>
<evidence type="ECO:0000313" key="1">
    <source>
        <dbReference type="EMBL" id="KAK8535572.1"/>
    </source>
</evidence>
<proteinExistence type="predicted"/>
<name>A0ABR2DD40_9ROSI</name>
<comment type="caution">
    <text evidence="1">The sequence shown here is derived from an EMBL/GenBank/DDBJ whole genome shotgun (WGS) entry which is preliminary data.</text>
</comment>
<dbReference type="Proteomes" id="UP001472677">
    <property type="component" value="Unassembled WGS sequence"/>
</dbReference>
<accession>A0ABR2DD40</accession>
<reference evidence="1 2" key="1">
    <citation type="journal article" date="2024" name="G3 (Bethesda)">
        <title>Genome assembly of Hibiscus sabdariffa L. provides insights into metabolisms of medicinal natural products.</title>
        <authorList>
            <person name="Kim T."/>
        </authorList>
    </citation>
    <scope>NUCLEOTIDE SEQUENCE [LARGE SCALE GENOMIC DNA]</scope>
    <source>
        <strain evidence="1">TK-2024</strain>
        <tissue evidence="1">Old leaves</tissue>
    </source>
</reference>
<organism evidence="1 2">
    <name type="scientific">Hibiscus sabdariffa</name>
    <name type="common">roselle</name>
    <dbReference type="NCBI Taxonomy" id="183260"/>
    <lineage>
        <taxon>Eukaryota</taxon>
        <taxon>Viridiplantae</taxon>
        <taxon>Streptophyta</taxon>
        <taxon>Embryophyta</taxon>
        <taxon>Tracheophyta</taxon>
        <taxon>Spermatophyta</taxon>
        <taxon>Magnoliopsida</taxon>
        <taxon>eudicotyledons</taxon>
        <taxon>Gunneridae</taxon>
        <taxon>Pentapetalae</taxon>
        <taxon>rosids</taxon>
        <taxon>malvids</taxon>
        <taxon>Malvales</taxon>
        <taxon>Malvaceae</taxon>
        <taxon>Malvoideae</taxon>
        <taxon>Hibiscus</taxon>
    </lineage>
</organism>
<gene>
    <name evidence="1" type="ORF">V6N12_057088</name>
</gene>
<sequence length="115" mass="13303">MRKLTVLKLLNLNIRGLLISGKRNLNIHSFILLSRPSTLRNIKLQLGRNTFNSAYSFTRNNIHSTSNISNWVLRHNIRHGNYNLINNTSILPNRPGRLTKFTNNNLFSLLDFGNF</sequence>
<dbReference type="EMBL" id="JBBPBM010000030">
    <property type="protein sequence ID" value="KAK8535572.1"/>
    <property type="molecule type" value="Genomic_DNA"/>
</dbReference>
<keyword evidence="2" id="KW-1185">Reference proteome</keyword>
<protein>
    <submittedName>
        <fullName evidence="1">Uncharacterized protein</fullName>
    </submittedName>
</protein>